<dbReference type="RefSeq" id="WP_252662444.1">
    <property type="nucleotide sequence ID" value="NZ_CP098611.1"/>
</dbReference>
<protein>
    <submittedName>
        <fullName evidence="2">AAA family ATPase</fullName>
    </submittedName>
</protein>
<feature type="domain" description="ATPase AAA-type core" evidence="1">
    <location>
        <begin position="26"/>
        <end position="323"/>
    </location>
</feature>
<name>A0ABY5AQ96_9CYAN</name>
<dbReference type="InterPro" id="IPR027417">
    <property type="entry name" value="P-loop_NTPase"/>
</dbReference>
<keyword evidence="3" id="KW-1185">Reference proteome</keyword>
<dbReference type="EMBL" id="CP098611">
    <property type="protein sequence ID" value="USR90414.1"/>
    <property type="molecule type" value="Genomic_DNA"/>
</dbReference>
<evidence type="ECO:0000313" key="2">
    <source>
        <dbReference type="EMBL" id="USR90414.1"/>
    </source>
</evidence>
<dbReference type="Proteomes" id="UP001056708">
    <property type="component" value="Chromosome"/>
</dbReference>
<dbReference type="PANTHER" id="PTHR32182:SF22">
    <property type="entry name" value="ATP-DEPENDENT ENDONUCLEASE, OLD FAMILY-RELATED"/>
    <property type="match status" value="1"/>
</dbReference>
<dbReference type="Pfam" id="PF13304">
    <property type="entry name" value="AAA_21"/>
    <property type="match status" value="1"/>
</dbReference>
<dbReference type="PANTHER" id="PTHR32182">
    <property type="entry name" value="DNA REPLICATION AND REPAIR PROTEIN RECF"/>
    <property type="match status" value="1"/>
</dbReference>
<dbReference type="Gene3D" id="3.40.50.300">
    <property type="entry name" value="P-loop containing nucleotide triphosphate hydrolases"/>
    <property type="match status" value="1"/>
</dbReference>
<gene>
    <name evidence="2" type="ORF">NEA10_16460</name>
</gene>
<evidence type="ECO:0000313" key="3">
    <source>
        <dbReference type="Proteomes" id="UP001056708"/>
    </source>
</evidence>
<dbReference type="InterPro" id="IPR003959">
    <property type="entry name" value="ATPase_AAA_core"/>
</dbReference>
<organism evidence="2 3">
    <name type="scientific">Phormidium yuhuli AB48</name>
    <dbReference type="NCBI Taxonomy" id="2940671"/>
    <lineage>
        <taxon>Bacteria</taxon>
        <taxon>Bacillati</taxon>
        <taxon>Cyanobacteriota</taxon>
        <taxon>Cyanophyceae</taxon>
        <taxon>Oscillatoriophycideae</taxon>
        <taxon>Oscillatoriales</taxon>
        <taxon>Oscillatoriaceae</taxon>
        <taxon>Phormidium</taxon>
        <taxon>Phormidium yuhuli</taxon>
    </lineage>
</organism>
<sequence>MYIQRIKLKNWRNFTDIDVQLRERVFLIGPNACGKSNFLDVFRFLRDIADPDGGGLQRAVKERGGVLKLRSLYARRYPTIEIEVHLGADLSSPPQWVYSIGIKNQKGGDNPPILAWEKVWKNKNLILKRPDEDDEEDPKLLTQTALEQLRFNREFRDIQVFFQSSLYLHLVPQLLRYPDTFEGATLRADPFGKNFLERVIKTPEKTRKAWLSKIEHALRIAVPQMKQLTDIKDDMGHPHLEAVYEHWRPKAGKQREDQFSDGTLRLIALFWSLLETRNSILLLEEPELSLNAAIVAKLPAIIARLQKGKKSQVILSTHSADLLSDPGIDGREVIMMQPKKEGTEARVVSSIPEIRQLLEAGLTISETALPQTAPLNIQQLELELEL</sequence>
<reference evidence="2" key="1">
    <citation type="submission" date="2022-06" db="EMBL/GenBank/DDBJ databases">
        <title>Genome sequence of Phormidium yuhuli AB48 isolated from an industrial photobioreactor environment.</title>
        <authorList>
            <person name="Qiu Y."/>
            <person name="Noonan A.J.C."/>
            <person name="Dofher K."/>
            <person name="Koch M."/>
            <person name="Kieft B."/>
            <person name="Lin X."/>
            <person name="Ziels R.M."/>
            <person name="Hallam S.J."/>
        </authorList>
    </citation>
    <scope>NUCLEOTIDE SEQUENCE</scope>
    <source>
        <strain evidence="2">AB48</strain>
    </source>
</reference>
<evidence type="ECO:0000259" key="1">
    <source>
        <dbReference type="Pfam" id="PF13304"/>
    </source>
</evidence>
<dbReference type="PIRSF" id="PIRSF029347">
    <property type="entry name" value="RecF"/>
    <property type="match status" value="1"/>
</dbReference>
<accession>A0ABY5AQ96</accession>
<dbReference type="SUPFAM" id="SSF52540">
    <property type="entry name" value="P-loop containing nucleoside triphosphate hydrolases"/>
    <property type="match status" value="1"/>
</dbReference>
<dbReference type="InterPro" id="IPR014555">
    <property type="entry name" value="RecF-like"/>
</dbReference>
<proteinExistence type="predicted"/>